<gene>
    <name evidence="2" type="ORF">C0Q70_10924</name>
</gene>
<evidence type="ECO:0000313" key="2">
    <source>
        <dbReference type="EMBL" id="PVD28337.1"/>
    </source>
</evidence>
<keyword evidence="1" id="KW-1133">Transmembrane helix</keyword>
<organism evidence="2 3">
    <name type="scientific">Pomacea canaliculata</name>
    <name type="common">Golden apple snail</name>
    <dbReference type="NCBI Taxonomy" id="400727"/>
    <lineage>
        <taxon>Eukaryota</taxon>
        <taxon>Metazoa</taxon>
        <taxon>Spiralia</taxon>
        <taxon>Lophotrochozoa</taxon>
        <taxon>Mollusca</taxon>
        <taxon>Gastropoda</taxon>
        <taxon>Caenogastropoda</taxon>
        <taxon>Architaenioglossa</taxon>
        <taxon>Ampullarioidea</taxon>
        <taxon>Ampullariidae</taxon>
        <taxon>Pomacea</taxon>
    </lineage>
</organism>
<name>A0A2T7P4I7_POMCA</name>
<feature type="transmembrane region" description="Helical" evidence="1">
    <location>
        <begin position="54"/>
        <end position="78"/>
    </location>
</feature>
<evidence type="ECO:0000256" key="1">
    <source>
        <dbReference type="SAM" id="Phobius"/>
    </source>
</evidence>
<keyword evidence="1" id="KW-0472">Membrane</keyword>
<evidence type="ECO:0000313" key="3">
    <source>
        <dbReference type="Proteomes" id="UP000245119"/>
    </source>
</evidence>
<dbReference type="Proteomes" id="UP000245119">
    <property type="component" value="Linkage Group LG6"/>
</dbReference>
<keyword evidence="1" id="KW-0812">Transmembrane</keyword>
<accession>A0A2T7P4I7</accession>
<dbReference type="EMBL" id="PZQS01000006">
    <property type="protein sequence ID" value="PVD28337.1"/>
    <property type="molecule type" value="Genomic_DNA"/>
</dbReference>
<dbReference type="AlphaFoldDB" id="A0A2T7P4I7"/>
<sequence>MLDIRMDGTFTSVRLAALMKITFTPLMASGPEDRMDFDDILTLLGDWGRYQKRFYFMVTLPIAFKGLQVMMVVFTVFVPKHRELSRI</sequence>
<proteinExistence type="predicted"/>
<comment type="caution">
    <text evidence="2">The sequence shown here is derived from an EMBL/GenBank/DDBJ whole genome shotgun (WGS) entry which is preliminary data.</text>
</comment>
<reference evidence="2 3" key="1">
    <citation type="submission" date="2018-04" db="EMBL/GenBank/DDBJ databases">
        <title>The genome of golden apple snail Pomacea canaliculata provides insight into stress tolerance and invasive adaptation.</title>
        <authorList>
            <person name="Liu C."/>
            <person name="Liu B."/>
            <person name="Ren Y."/>
            <person name="Zhang Y."/>
            <person name="Wang H."/>
            <person name="Li S."/>
            <person name="Jiang F."/>
            <person name="Yin L."/>
            <person name="Zhang G."/>
            <person name="Qian W."/>
            <person name="Fan W."/>
        </authorList>
    </citation>
    <scope>NUCLEOTIDE SEQUENCE [LARGE SCALE GENOMIC DNA]</scope>
    <source>
        <strain evidence="2">SZHN2017</strain>
        <tissue evidence="2">Muscle</tissue>
    </source>
</reference>
<protein>
    <submittedName>
        <fullName evidence="2">Uncharacterized protein</fullName>
    </submittedName>
</protein>
<keyword evidence="3" id="KW-1185">Reference proteome</keyword>